<evidence type="ECO:0000313" key="3">
    <source>
        <dbReference type="Proteomes" id="UP000543030"/>
    </source>
</evidence>
<organism evidence="2 3">
    <name type="scientific">Silvimonas terrae</name>
    <dbReference type="NCBI Taxonomy" id="300266"/>
    <lineage>
        <taxon>Bacteria</taxon>
        <taxon>Pseudomonadati</taxon>
        <taxon>Pseudomonadota</taxon>
        <taxon>Betaproteobacteria</taxon>
        <taxon>Neisseriales</taxon>
        <taxon>Chitinibacteraceae</taxon>
        <taxon>Silvimonas</taxon>
    </lineage>
</organism>
<evidence type="ECO:0000313" key="2">
    <source>
        <dbReference type="EMBL" id="MBB5191649.1"/>
    </source>
</evidence>
<dbReference type="EMBL" id="JACHHN010000004">
    <property type="protein sequence ID" value="MBB5191649.1"/>
    <property type="molecule type" value="Genomic_DNA"/>
</dbReference>
<evidence type="ECO:0000256" key="1">
    <source>
        <dbReference type="SAM" id="MobiDB-lite"/>
    </source>
</evidence>
<accession>A0A840RDS6</accession>
<proteinExistence type="predicted"/>
<feature type="region of interest" description="Disordered" evidence="1">
    <location>
        <begin position="58"/>
        <end position="77"/>
    </location>
</feature>
<gene>
    <name evidence="2" type="ORF">HNQ50_002379</name>
</gene>
<comment type="caution">
    <text evidence="2">The sequence shown here is derived from an EMBL/GenBank/DDBJ whole genome shotgun (WGS) entry which is preliminary data.</text>
</comment>
<feature type="compositionally biased region" description="Polar residues" evidence="1">
    <location>
        <begin position="122"/>
        <end position="132"/>
    </location>
</feature>
<dbReference type="AlphaFoldDB" id="A0A840RDS6"/>
<sequence>MGPERPRSLARTRHVGWIRSAATIHLGRLKTLNLCCACGAAVLHVGGCPTARGFLLDRQPRRPQRKPPKKNDPYDSALRVPCASHKARLAAGTRPSASNTPPPKPRALLRCSALPKGRHVKSNGNIKSQSNPNPGPANRLYACTGRLRPTISSFLRKQESSRPPRAALANSFAMPAVKPPW</sequence>
<feature type="region of interest" description="Disordered" evidence="1">
    <location>
        <begin position="85"/>
        <end position="138"/>
    </location>
</feature>
<reference evidence="2 3" key="1">
    <citation type="submission" date="2020-08" db="EMBL/GenBank/DDBJ databases">
        <title>Genomic Encyclopedia of Type Strains, Phase IV (KMG-IV): sequencing the most valuable type-strain genomes for metagenomic binning, comparative biology and taxonomic classification.</title>
        <authorList>
            <person name="Goeker M."/>
        </authorList>
    </citation>
    <scope>NUCLEOTIDE SEQUENCE [LARGE SCALE GENOMIC DNA]</scope>
    <source>
        <strain evidence="2 3">DSM 18233</strain>
    </source>
</reference>
<keyword evidence="3" id="KW-1185">Reference proteome</keyword>
<name>A0A840RDS6_9NEIS</name>
<dbReference type="Proteomes" id="UP000543030">
    <property type="component" value="Unassembled WGS sequence"/>
</dbReference>
<protein>
    <submittedName>
        <fullName evidence="2">Uncharacterized protein</fullName>
    </submittedName>
</protein>